<sequence length="64" mass="6967">LGRLIYCTGYYSGPITLHVLLLRLDSPLVCVCGRGEVAKPMGQSSTTHFTYLLFIVVLFGSSTT</sequence>
<proteinExistence type="predicted"/>
<name>A0A7I4YYV3_HAECO</name>
<evidence type="ECO:0000313" key="2">
    <source>
        <dbReference type="WBParaSite" id="HCON_00165295-00001"/>
    </source>
</evidence>
<keyword evidence="1" id="KW-1185">Reference proteome</keyword>
<accession>A0A7I4YYV3</accession>
<reference evidence="2" key="1">
    <citation type="submission" date="2020-12" db="UniProtKB">
        <authorList>
            <consortium name="WormBaseParasite"/>
        </authorList>
    </citation>
    <scope>IDENTIFICATION</scope>
    <source>
        <strain evidence="2">MHco3</strain>
    </source>
</reference>
<evidence type="ECO:0000313" key="1">
    <source>
        <dbReference type="Proteomes" id="UP000025227"/>
    </source>
</evidence>
<organism evidence="1 2">
    <name type="scientific">Haemonchus contortus</name>
    <name type="common">Barber pole worm</name>
    <dbReference type="NCBI Taxonomy" id="6289"/>
    <lineage>
        <taxon>Eukaryota</taxon>
        <taxon>Metazoa</taxon>
        <taxon>Ecdysozoa</taxon>
        <taxon>Nematoda</taxon>
        <taxon>Chromadorea</taxon>
        <taxon>Rhabditida</taxon>
        <taxon>Rhabditina</taxon>
        <taxon>Rhabditomorpha</taxon>
        <taxon>Strongyloidea</taxon>
        <taxon>Trichostrongylidae</taxon>
        <taxon>Haemonchus</taxon>
    </lineage>
</organism>
<dbReference type="WBParaSite" id="HCON_00165295-00001">
    <property type="protein sequence ID" value="HCON_00165295-00001"/>
    <property type="gene ID" value="HCON_00165295"/>
</dbReference>
<dbReference type="Proteomes" id="UP000025227">
    <property type="component" value="Unplaced"/>
</dbReference>
<dbReference type="AlphaFoldDB" id="A0A7I4YYV3"/>
<protein>
    <submittedName>
        <fullName evidence="2">Ovule protein</fullName>
    </submittedName>
</protein>